<dbReference type="PIRSF" id="PIRSF004749">
    <property type="entry name" value="Pep_def"/>
    <property type="match status" value="1"/>
</dbReference>
<dbReference type="AlphaFoldDB" id="A0A134B0K4"/>
<dbReference type="PANTHER" id="PTHR10458">
    <property type="entry name" value="PEPTIDE DEFORMYLASE"/>
    <property type="match status" value="1"/>
</dbReference>
<keyword evidence="4" id="KW-0648">Protein biosynthesis</keyword>
<name>A0A134B0K4_9PORP</name>
<evidence type="ECO:0000313" key="6">
    <source>
        <dbReference type="Proteomes" id="UP000070224"/>
    </source>
</evidence>
<keyword evidence="6" id="KW-1185">Reference proteome</keyword>
<dbReference type="InterPro" id="IPR023635">
    <property type="entry name" value="Peptide_deformylase"/>
</dbReference>
<dbReference type="PANTHER" id="PTHR10458:SF22">
    <property type="entry name" value="PEPTIDE DEFORMYLASE"/>
    <property type="match status" value="1"/>
</dbReference>
<dbReference type="STRING" id="322095.HMPREF3185_01996"/>
<keyword evidence="4" id="KW-0408">Iron</keyword>
<keyword evidence="2 4" id="KW-0479">Metal-binding</keyword>
<dbReference type="PATRIC" id="fig|322095.3.peg.1971"/>
<dbReference type="NCBIfam" id="NF001159">
    <property type="entry name" value="PRK00150.1-3"/>
    <property type="match status" value="1"/>
</dbReference>
<dbReference type="HAMAP" id="MF_00163">
    <property type="entry name" value="Pep_deformylase"/>
    <property type="match status" value="1"/>
</dbReference>
<evidence type="ECO:0000313" key="5">
    <source>
        <dbReference type="EMBL" id="KXB73473.1"/>
    </source>
</evidence>
<organism evidence="5 6">
    <name type="scientific">Porphyromonas somerae</name>
    <dbReference type="NCBI Taxonomy" id="322095"/>
    <lineage>
        <taxon>Bacteria</taxon>
        <taxon>Pseudomonadati</taxon>
        <taxon>Bacteroidota</taxon>
        <taxon>Bacteroidia</taxon>
        <taxon>Bacteroidales</taxon>
        <taxon>Porphyromonadaceae</taxon>
        <taxon>Porphyromonas</taxon>
    </lineage>
</organism>
<protein>
    <recommendedName>
        <fullName evidence="4">Peptide deformylase</fullName>
        <shortName evidence="4">PDF</shortName>
        <ecNumber evidence="4">3.5.1.88</ecNumber>
    </recommendedName>
    <alternativeName>
        <fullName evidence="4">Polypeptide deformylase</fullName>
    </alternativeName>
</protein>
<evidence type="ECO:0000256" key="3">
    <source>
        <dbReference type="ARBA" id="ARBA00022801"/>
    </source>
</evidence>
<keyword evidence="3 4" id="KW-0378">Hydrolase</keyword>
<comment type="function">
    <text evidence="4">Removes the formyl group from the N-terminal Met of newly synthesized proteins. Requires at least a dipeptide for an efficient rate of reaction. N-terminal L-methionine is a prerequisite for activity but the enzyme has broad specificity at other positions.</text>
</comment>
<evidence type="ECO:0000256" key="1">
    <source>
        <dbReference type="ARBA" id="ARBA00010759"/>
    </source>
</evidence>
<dbReference type="EMBL" id="LSDK01000138">
    <property type="protein sequence ID" value="KXB73473.1"/>
    <property type="molecule type" value="Genomic_DNA"/>
</dbReference>
<dbReference type="CDD" id="cd00487">
    <property type="entry name" value="Pep_deformylase"/>
    <property type="match status" value="1"/>
</dbReference>
<feature type="binding site" evidence="4">
    <location>
        <position position="140"/>
    </location>
    <ligand>
        <name>Fe cation</name>
        <dbReference type="ChEBI" id="CHEBI:24875"/>
    </ligand>
</feature>
<comment type="similarity">
    <text evidence="1 4">Belongs to the polypeptide deformylase family.</text>
</comment>
<dbReference type="GO" id="GO:0042586">
    <property type="term" value="F:peptide deformylase activity"/>
    <property type="evidence" value="ECO:0007669"/>
    <property type="project" value="UniProtKB-UniRule"/>
</dbReference>
<gene>
    <name evidence="4" type="primary">def</name>
    <name evidence="5" type="ORF">HMPREF3185_01996</name>
</gene>
<comment type="catalytic activity">
    <reaction evidence="4">
        <text>N-terminal N-formyl-L-methionyl-[peptide] + H2O = N-terminal L-methionyl-[peptide] + formate</text>
        <dbReference type="Rhea" id="RHEA:24420"/>
        <dbReference type="Rhea" id="RHEA-COMP:10639"/>
        <dbReference type="Rhea" id="RHEA-COMP:10640"/>
        <dbReference type="ChEBI" id="CHEBI:15377"/>
        <dbReference type="ChEBI" id="CHEBI:15740"/>
        <dbReference type="ChEBI" id="CHEBI:49298"/>
        <dbReference type="ChEBI" id="CHEBI:64731"/>
        <dbReference type="EC" id="3.5.1.88"/>
    </reaction>
</comment>
<evidence type="ECO:0000256" key="2">
    <source>
        <dbReference type="ARBA" id="ARBA00022723"/>
    </source>
</evidence>
<feature type="active site" evidence="4">
    <location>
        <position position="141"/>
    </location>
</feature>
<comment type="cofactor">
    <cofactor evidence="4">
        <name>Fe(2+)</name>
        <dbReference type="ChEBI" id="CHEBI:29033"/>
    </cofactor>
    <text evidence="4">Binds 1 Fe(2+) ion.</text>
</comment>
<dbReference type="EC" id="3.5.1.88" evidence="4"/>
<dbReference type="SUPFAM" id="SSF56420">
    <property type="entry name" value="Peptide deformylase"/>
    <property type="match status" value="1"/>
</dbReference>
<dbReference type="Proteomes" id="UP000070224">
    <property type="component" value="Unassembled WGS sequence"/>
</dbReference>
<sequence>MKLPIYIYGHPVLREVGQDITADYEGLSTLIEDMWETMYFSDGIGLAAPQIGRAIRLFVIDADPMAETFPECKGLKQTFINARIVESSEDTLAENEGCLSIPGINEKVTRPATITIEYLDADFQPHRETYTGFAARVIQHEYDHIEGILFIDKIATIRKQLIKGKLANMQKGKVSAHYRVVTAPQKRK</sequence>
<comment type="caution">
    <text evidence="5">The sequence shown here is derived from an EMBL/GenBank/DDBJ whole genome shotgun (WGS) entry which is preliminary data.</text>
</comment>
<dbReference type="GO" id="GO:0046872">
    <property type="term" value="F:metal ion binding"/>
    <property type="evidence" value="ECO:0007669"/>
    <property type="project" value="UniProtKB-KW"/>
</dbReference>
<dbReference type="PRINTS" id="PR01576">
    <property type="entry name" value="PDEFORMYLASE"/>
</dbReference>
<dbReference type="RefSeq" id="WP_060936041.1">
    <property type="nucleotide sequence ID" value="NZ_KQ960465.1"/>
</dbReference>
<proteinExistence type="inferred from homology"/>
<accession>A0A134B0K4</accession>
<feature type="binding site" evidence="4">
    <location>
        <position position="98"/>
    </location>
    <ligand>
        <name>Fe cation</name>
        <dbReference type="ChEBI" id="CHEBI:24875"/>
    </ligand>
</feature>
<evidence type="ECO:0000256" key="4">
    <source>
        <dbReference type="HAMAP-Rule" id="MF_00163"/>
    </source>
</evidence>
<dbReference type="Pfam" id="PF01327">
    <property type="entry name" value="Pep_deformylase"/>
    <property type="match status" value="1"/>
</dbReference>
<feature type="binding site" evidence="4">
    <location>
        <position position="144"/>
    </location>
    <ligand>
        <name>Fe cation</name>
        <dbReference type="ChEBI" id="CHEBI:24875"/>
    </ligand>
</feature>
<dbReference type="OrthoDB" id="9784988at2"/>
<dbReference type="GO" id="GO:0006412">
    <property type="term" value="P:translation"/>
    <property type="evidence" value="ECO:0007669"/>
    <property type="project" value="UniProtKB-UniRule"/>
</dbReference>
<reference evidence="6" key="1">
    <citation type="submission" date="2016-01" db="EMBL/GenBank/DDBJ databases">
        <authorList>
            <person name="Mitreva M."/>
            <person name="Pepin K.H."/>
            <person name="Mihindukulasuriya K.A."/>
            <person name="Fulton R."/>
            <person name="Fronick C."/>
            <person name="O'Laughlin M."/>
            <person name="Miner T."/>
            <person name="Herter B."/>
            <person name="Rosa B.A."/>
            <person name="Cordes M."/>
            <person name="Tomlinson C."/>
            <person name="Wollam A."/>
            <person name="Palsikar V.B."/>
            <person name="Mardis E.R."/>
            <person name="Wilson R.K."/>
        </authorList>
    </citation>
    <scope>NUCLEOTIDE SEQUENCE [LARGE SCALE GENOMIC DNA]</scope>
    <source>
        <strain evidence="6">KA00683</strain>
    </source>
</reference>
<dbReference type="Gene3D" id="3.90.45.10">
    <property type="entry name" value="Peptide deformylase"/>
    <property type="match status" value="1"/>
</dbReference>
<dbReference type="NCBIfam" id="TIGR00079">
    <property type="entry name" value="pept_deformyl"/>
    <property type="match status" value="1"/>
</dbReference>
<dbReference type="InterPro" id="IPR036821">
    <property type="entry name" value="Peptide_deformylase_sf"/>
</dbReference>